<dbReference type="Proteomes" id="UP000503088">
    <property type="component" value="Chromosome"/>
</dbReference>
<dbReference type="PANTHER" id="PTHR30250:SF24">
    <property type="entry name" value="STAGE V SPORULATION PROTEIN B"/>
    <property type="match status" value="1"/>
</dbReference>
<evidence type="ECO:0000256" key="2">
    <source>
        <dbReference type="ARBA" id="ARBA00022475"/>
    </source>
</evidence>
<evidence type="ECO:0000256" key="4">
    <source>
        <dbReference type="ARBA" id="ARBA00022989"/>
    </source>
</evidence>
<dbReference type="InterPro" id="IPR024923">
    <property type="entry name" value="PG_synth_SpoVB"/>
</dbReference>
<evidence type="ECO:0000256" key="6">
    <source>
        <dbReference type="SAM" id="Phobius"/>
    </source>
</evidence>
<keyword evidence="5 6" id="KW-0472">Membrane</keyword>
<feature type="transmembrane region" description="Helical" evidence="6">
    <location>
        <begin position="196"/>
        <end position="220"/>
    </location>
</feature>
<dbReference type="PANTHER" id="PTHR30250">
    <property type="entry name" value="PST FAMILY PREDICTED COLANIC ACID TRANSPORTER"/>
    <property type="match status" value="1"/>
</dbReference>
<feature type="transmembrane region" description="Helical" evidence="6">
    <location>
        <begin position="346"/>
        <end position="366"/>
    </location>
</feature>
<feature type="transmembrane region" description="Helical" evidence="6">
    <location>
        <begin position="436"/>
        <end position="457"/>
    </location>
</feature>
<feature type="transmembrane region" description="Helical" evidence="6">
    <location>
        <begin position="169"/>
        <end position="190"/>
    </location>
</feature>
<dbReference type="EMBL" id="CP048104">
    <property type="protein sequence ID" value="QKG84149.1"/>
    <property type="molecule type" value="Genomic_DNA"/>
</dbReference>
<dbReference type="AlphaFoldDB" id="A0A7D3XM87"/>
<comment type="subcellular location">
    <subcellularLocation>
        <location evidence="1">Cell membrane</location>
        <topology evidence="1">Multi-pass membrane protein</topology>
    </subcellularLocation>
</comment>
<feature type="transmembrane region" description="Helical" evidence="6">
    <location>
        <begin position="98"/>
        <end position="124"/>
    </location>
</feature>
<gene>
    <name evidence="7" type="primary">spoVB</name>
    <name evidence="7" type="ORF">GXN76_06440</name>
</gene>
<evidence type="ECO:0000313" key="7">
    <source>
        <dbReference type="EMBL" id="QKG84149.1"/>
    </source>
</evidence>
<keyword evidence="8" id="KW-1185">Reference proteome</keyword>
<accession>A0A7D3XM87</accession>
<dbReference type="InterPro" id="IPR014249">
    <property type="entry name" value="Spore_V_B"/>
</dbReference>
<dbReference type="KEGG" id="kpul:GXN76_06440"/>
<feature type="transmembrane region" description="Helical" evidence="6">
    <location>
        <begin position="469"/>
        <end position="487"/>
    </location>
</feature>
<evidence type="ECO:0000256" key="1">
    <source>
        <dbReference type="ARBA" id="ARBA00004651"/>
    </source>
</evidence>
<feature type="transmembrane region" description="Helical" evidence="6">
    <location>
        <begin position="270"/>
        <end position="295"/>
    </location>
</feature>
<name>A0A7D3XM87_9BACL</name>
<feature type="transmembrane region" description="Helical" evidence="6">
    <location>
        <begin position="56"/>
        <end position="78"/>
    </location>
</feature>
<reference evidence="7 8" key="1">
    <citation type="submission" date="2020-01" db="EMBL/GenBank/DDBJ databases">
        <authorList>
            <person name="Gulvik C.A."/>
            <person name="Batra D.G."/>
        </authorList>
    </citation>
    <scope>NUCLEOTIDE SEQUENCE [LARGE SCALE GENOMIC DNA]</scope>
    <source>
        <strain evidence="7 8">W9323</strain>
    </source>
</reference>
<feature type="transmembrane region" description="Helical" evidence="6">
    <location>
        <begin position="20"/>
        <end position="44"/>
    </location>
</feature>
<evidence type="ECO:0000256" key="3">
    <source>
        <dbReference type="ARBA" id="ARBA00022692"/>
    </source>
</evidence>
<dbReference type="InterPro" id="IPR050833">
    <property type="entry name" value="Poly_Biosynth_Transport"/>
</dbReference>
<protein>
    <submittedName>
        <fullName evidence="7">Stage V sporulation protein B</fullName>
    </submittedName>
</protein>
<dbReference type="InterPro" id="IPR002797">
    <property type="entry name" value="Polysacc_synth"/>
</dbReference>
<sequence>MLVPHHLWEERSLILTKQTFLHGTLVLVGAGFVTKVLGFVYRIALSRLIGDEGMGLFQLAFPILIFIITLTTAGLPVAISKLVSEAVALKDEKKIRSILIVSLLIVTCSSILFTILVLVGAPLIADTLLTDSRAVYALMGIAPIIPVVAISSVFRGYFQGRQHMSPYALSQVVEQIVRIFTVLLLARYLMPYGIEYAAAGAMIGMVIGELAGMLFLFYSYKRDPKRPALRVQFRKAFQWKEWSRFHSTLQGMLRLTIPVTASRMVGSLTYAVEPIIVSQSLAIAGISVATSTALYGQLEGMAIPLIYFPAFITYALSVSLVPAISEAAARKAYQTVEHRLNQAIRLSLVVGGPCAVILFTLAQPLTTLLYHNADVSRLLLILAPFAVFLYLQGPLSAVLQGLDKAKDAMRNSIFGSIVKTGLIFLLASQPTLGIDGVVIAINCGVVIVTLLHGISVMRYVPFTMILPELIKLAFALGLMGFTGYWVFQGADNTLILRVLLSISISLVVYLACLILLSLVKKEDVQRLPYVGRWLSPFFLQ</sequence>
<organism evidence="7 8">
    <name type="scientific">Kroppenstedtia pulmonis</name>
    <dbReference type="NCBI Taxonomy" id="1380685"/>
    <lineage>
        <taxon>Bacteria</taxon>
        <taxon>Bacillati</taxon>
        <taxon>Bacillota</taxon>
        <taxon>Bacilli</taxon>
        <taxon>Bacillales</taxon>
        <taxon>Thermoactinomycetaceae</taxon>
        <taxon>Kroppenstedtia</taxon>
    </lineage>
</organism>
<evidence type="ECO:0000313" key="8">
    <source>
        <dbReference type="Proteomes" id="UP000503088"/>
    </source>
</evidence>
<dbReference type="CDD" id="cd13124">
    <property type="entry name" value="MATE_SpoVB_like"/>
    <property type="match status" value="1"/>
</dbReference>
<dbReference type="NCBIfam" id="TIGR02900">
    <property type="entry name" value="spore_V_B"/>
    <property type="match status" value="1"/>
</dbReference>
<evidence type="ECO:0000256" key="5">
    <source>
        <dbReference type="ARBA" id="ARBA00023136"/>
    </source>
</evidence>
<proteinExistence type="predicted"/>
<feature type="transmembrane region" description="Helical" evidence="6">
    <location>
        <begin position="301"/>
        <end position="325"/>
    </location>
</feature>
<dbReference type="Pfam" id="PF01943">
    <property type="entry name" value="Polysacc_synt"/>
    <property type="match status" value="1"/>
</dbReference>
<keyword evidence="2" id="KW-1003">Cell membrane</keyword>
<dbReference type="GO" id="GO:0005886">
    <property type="term" value="C:plasma membrane"/>
    <property type="evidence" value="ECO:0007669"/>
    <property type="project" value="UniProtKB-SubCell"/>
</dbReference>
<feature type="transmembrane region" description="Helical" evidence="6">
    <location>
        <begin position="136"/>
        <end position="157"/>
    </location>
</feature>
<dbReference type="PIRSF" id="PIRSF038958">
    <property type="entry name" value="PG_synth_SpoVB"/>
    <property type="match status" value="1"/>
</dbReference>
<keyword evidence="3 6" id="KW-0812">Transmembrane</keyword>
<keyword evidence="4 6" id="KW-1133">Transmembrane helix</keyword>
<feature type="transmembrane region" description="Helical" evidence="6">
    <location>
        <begin position="411"/>
        <end position="430"/>
    </location>
</feature>
<feature type="transmembrane region" description="Helical" evidence="6">
    <location>
        <begin position="499"/>
        <end position="519"/>
    </location>
</feature>
<feature type="transmembrane region" description="Helical" evidence="6">
    <location>
        <begin position="378"/>
        <end position="399"/>
    </location>
</feature>